<evidence type="ECO:0000313" key="3">
    <source>
        <dbReference type="Proteomes" id="UP000230750"/>
    </source>
</evidence>
<dbReference type="Gene3D" id="3.30.420.10">
    <property type="entry name" value="Ribonuclease H-like superfamily/Ribonuclease H"/>
    <property type="match status" value="1"/>
</dbReference>
<dbReference type="InterPro" id="IPR001584">
    <property type="entry name" value="Integrase_cat-core"/>
</dbReference>
<dbReference type="EMBL" id="MRZV01000081">
    <property type="protein sequence ID" value="PIK59481.1"/>
    <property type="molecule type" value="Genomic_DNA"/>
</dbReference>
<dbReference type="PANTHER" id="PTHR37984:SF15">
    <property type="entry name" value="INTEGRASE CATALYTIC DOMAIN-CONTAINING PROTEIN"/>
    <property type="match status" value="1"/>
</dbReference>
<dbReference type="PROSITE" id="PS50994">
    <property type="entry name" value="INTEGRASE"/>
    <property type="match status" value="1"/>
</dbReference>
<dbReference type="GO" id="GO:0015074">
    <property type="term" value="P:DNA integration"/>
    <property type="evidence" value="ECO:0007669"/>
    <property type="project" value="InterPro"/>
</dbReference>
<dbReference type="GO" id="GO:0003676">
    <property type="term" value="F:nucleic acid binding"/>
    <property type="evidence" value="ECO:0007669"/>
    <property type="project" value="InterPro"/>
</dbReference>
<proteinExistence type="predicted"/>
<dbReference type="InterPro" id="IPR050951">
    <property type="entry name" value="Retrovirus_Pol_polyprotein"/>
</dbReference>
<gene>
    <name evidence="2" type="ORF">BSL78_03553</name>
</gene>
<comment type="caution">
    <text evidence="2">The sequence shown here is derived from an EMBL/GenBank/DDBJ whole genome shotgun (WGS) entry which is preliminary data.</text>
</comment>
<evidence type="ECO:0000259" key="1">
    <source>
        <dbReference type="PROSITE" id="PS50994"/>
    </source>
</evidence>
<dbReference type="OrthoDB" id="10062030at2759"/>
<dbReference type="PANTHER" id="PTHR37984">
    <property type="entry name" value="PROTEIN CBG26694"/>
    <property type="match status" value="1"/>
</dbReference>
<sequence length="211" mass="24451">MDARDTRNVLVLTDHLTRYAFAIPTRDQKATTVAKPLWENVFVHYGVPECLHSDQGGNFEPRVIKELCHTLGIQKSRTTPYHPQRNGQCERFHQTLLGLLETLVEEKIHHWRSHEAPFVHAYNCTRNDATGEFPYFLMFGRETLLPDLALGVAPTADTPTSHGGYVRRLKDRLQEAHRLVTERTDKWTAANKRRYDAKVREQPFYQVIGSW</sequence>
<keyword evidence="3" id="KW-1185">Reference proteome</keyword>
<accession>A0A2G8LGW0</accession>
<dbReference type="FunFam" id="3.30.420.10:FF:000032">
    <property type="entry name" value="Retrovirus-related Pol polyprotein from transposon 297-like Protein"/>
    <property type="match status" value="1"/>
</dbReference>
<dbReference type="Pfam" id="PF00665">
    <property type="entry name" value="rve"/>
    <property type="match status" value="1"/>
</dbReference>
<protein>
    <recommendedName>
        <fullName evidence="1">Integrase catalytic domain-containing protein</fullName>
    </recommendedName>
</protein>
<organism evidence="2 3">
    <name type="scientific">Stichopus japonicus</name>
    <name type="common">Sea cucumber</name>
    <dbReference type="NCBI Taxonomy" id="307972"/>
    <lineage>
        <taxon>Eukaryota</taxon>
        <taxon>Metazoa</taxon>
        <taxon>Echinodermata</taxon>
        <taxon>Eleutherozoa</taxon>
        <taxon>Echinozoa</taxon>
        <taxon>Holothuroidea</taxon>
        <taxon>Aspidochirotacea</taxon>
        <taxon>Aspidochirotida</taxon>
        <taxon>Stichopodidae</taxon>
        <taxon>Apostichopus</taxon>
    </lineage>
</organism>
<dbReference type="AlphaFoldDB" id="A0A2G8LGW0"/>
<dbReference type="InterPro" id="IPR012337">
    <property type="entry name" value="RNaseH-like_sf"/>
</dbReference>
<dbReference type="Proteomes" id="UP000230750">
    <property type="component" value="Unassembled WGS sequence"/>
</dbReference>
<evidence type="ECO:0000313" key="2">
    <source>
        <dbReference type="EMBL" id="PIK59481.1"/>
    </source>
</evidence>
<name>A0A2G8LGW0_STIJA</name>
<dbReference type="SUPFAM" id="SSF53098">
    <property type="entry name" value="Ribonuclease H-like"/>
    <property type="match status" value="1"/>
</dbReference>
<reference evidence="2 3" key="1">
    <citation type="journal article" date="2017" name="PLoS Biol.">
        <title>The sea cucumber genome provides insights into morphological evolution and visceral regeneration.</title>
        <authorList>
            <person name="Zhang X."/>
            <person name="Sun L."/>
            <person name="Yuan J."/>
            <person name="Sun Y."/>
            <person name="Gao Y."/>
            <person name="Zhang L."/>
            <person name="Li S."/>
            <person name="Dai H."/>
            <person name="Hamel J.F."/>
            <person name="Liu C."/>
            <person name="Yu Y."/>
            <person name="Liu S."/>
            <person name="Lin W."/>
            <person name="Guo K."/>
            <person name="Jin S."/>
            <person name="Xu P."/>
            <person name="Storey K.B."/>
            <person name="Huan P."/>
            <person name="Zhang T."/>
            <person name="Zhou Y."/>
            <person name="Zhang J."/>
            <person name="Lin C."/>
            <person name="Li X."/>
            <person name="Xing L."/>
            <person name="Huo D."/>
            <person name="Sun M."/>
            <person name="Wang L."/>
            <person name="Mercier A."/>
            <person name="Li F."/>
            <person name="Yang H."/>
            <person name="Xiang J."/>
        </authorList>
    </citation>
    <scope>NUCLEOTIDE SEQUENCE [LARGE SCALE GENOMIC DNA]</scope>
    <source>
        <strain evidence="2">Shaxun</strain>
        <tissue evidence="2">Muscle</tissue>
    </source>
</reference>
<feature type="domain" description="Integrase catalytic" evidence="1">
    <location>
        <begin position="1"/>
        <end position="142"/>
    </location>
</feature>
<dbReference type="InterPro" id="IPR036397">
    <property type="entry name" value="RNaseH_sf"/>
</dbReference>